<evidence type="ECO:0000256" key="1">
    <source>
        <dbReference type="SAM" id="MobiDB-lite"/>
    </source>
</evidence>
<evidence type="ECO:0000313" key="2">
    <source>
        <dbReference type="EMBL" id="KAG7356371.1"/>
    </source>
</evidence>
<proteinExistence type="predicted"/>
<gene>
    <name evidence="2" type="ORF">IV203_001057</name>
</gene>
<name>A0A9K3L8P3_9STRA</name>
<sequence>MTTANSVSCTTESLAMETHLSVTDIANGAEKTIPFLSRLVDMLSENDGVISFLNYFSFARQGKGRQKCATYSNDQVVELEDILRLRRRPAPATTGGETPTPTTLATMDEGSDGDGLQTPSSSVASKKRSRNNNDTACPSSSNTTAKKSRLALRITPPKTVSSTTPAVVVSPNLISPRSSPSQSARPSPEGMRIALDLTVPPPPDFCGGTGNVIRSISDSSMESLTVKVEDDIMTGSQALLSLKHARTMAAMAW</sequence>
<evidence type="ECO:0000313" key="3">
    <source>
        <dbReference type="Proteomes" id="UP000693970"/>
    </source>
</evidence>
<dbReference type="EMBL" id="JAGRRH010000015">
    <property type="protein sequence ID" value="KAG7356371.1"/>
    <property type="molecule type" value="Genomic_DNA"/>
</dbReference>
<protein>
    <submittedName>
        <fullName evidence="2">Uncharacterized protein</fullName>
    </submittedName>
</protein>
<dbReference type="OrthoDB" id="47830at2759"/>
<comment type="caution">
    <text evidence="2">The sequence shown here is derived from an EMBL/GenBank/DDBJ whole genome shotgun (WGS) entry which is preliminary data.</text>
</comment>
<reference evidence="2" key="1">
    <citation type="journal article" date="2021" name="Sci. Rep.">
        <title>Diploid genomic architecture of Nitzschia inconspicua, an elite biomass production diatom.</title>
        <authorList>
            <person name="Oliver A."/>
            <person name="Podell S."/>
            <person name="Pinowska A."/>
            <person name="Traller J.C."/>
            <person name="Smith S.R."/>
            <person name="McClure R."/>
            <person name="Beliaev A."/>
            <person name="Bohutskyi P."/>
            <person name="Hill E.A."/>
            <person name="Rabines A."/>
            <person name="Zheng H."/>
            <person name="Allen L.Z."/>
            <person name="Kuo A."/>
            <person name="Grigoriev I.V."/>
            <person name="Allen A.E."/>
            <person name="Hazlebeck D."/>
            <person name="Allen E.E."/>
        </authorList>
    </citation>
    <scope>NUCLEOTIDE SEQUENCE</scope>
    <source>
        <strain evidence="2">Hildebrandi</strain>
    </source>
</reference>
<feature type="region of interest" description="Disordered" evidence="1">
    <location>
        <begin position="87"/>
        <end position="153"/>
    </location>
</feature>
<feature type="compositionally biased region" description="Low complexity" evidence="1">
    <location>
        <begin position="90"/>
        <end position="106"/>
    </location>
</feature>
<reference evidence="2" key="2">
    <citation type="submission" date="2021-04" db="EMBL/GenBank/DDBJ databases">
        <authorList>
            <person name="Podell S."/>
        </authorList>
    </citation>
    <scope>NUCLEOTIDE SEQUENCE</scope>
    <source>
        <strain evidence="2">Hildebrandi</strain>
    </source>
</reference>
<organism evidence="2 3">
    <name type="scientific">Nitzschia inconspicua</name>
    <dbReference type="NCBI Taxonomy" id="303405"/>
    <lineage>
        <taxon>Eukaryota</taxon>
        <taxon>Sar</taxon>
        <taxon>Stramenopiles</taxon>
        <taxon>Ochrophyta</taxon>
        <taxon>Bacillariophyta</taxon>
        <taxon>Bacillariophyceae</taxon>
        <taxon>Bacillariophycidae</taxon>
        <taxon>Bacillariales</taxon>
        <taxon>Bacillariaceae</taxon>
        <taxon>Nitzschia</taxon>
    </lineage>
</organism>
<keyword evidence="3" id="KW-1185">Reference proteome</keyword>
<accession>A0A9K3L8P3</accession>
<feature type="compositionally biased region" description="Polar residues" evidence="1">
    <location>
        <begin position="132"/>
        <end position="145"/>
    </location>
</feature>
<dbReference type="AlphaFoldDB" id="A0A9K3L8P3"/>
<dbReference type="Proteomes" id="UP000693970">
    <property type="component" value="Unassembled WGS sequence"/>
</dbReference>